<feature type="domain" description="Alcohol dehydrogenase-like N-terminal" evidence="3">
    <location>
        <begin position="23"/>
        <end position="132"/>
    </location>
</feature>
<accession>A0ABZ2YCA3</accession>
<proteinExistence type="predicted"/>
<evidence type="ECO:0000259" key="2">
    <source>
        <dbReference type="Pfam" id="PF00107"/>
    </source>
</evidence>
<feature type="domain" description="Alcohol dehydrogenase-like C-terminal" evidence="2">
    <location>
        <begin position="170"/>
        <end position="294"/>
    </location>
</feature>
<dbReference type="SUPFAM" id="SSF51735">
    <property type="entry name" value="NAD(P)-binding Rossmann-fold domains"/>
    <property type="match status" value="1"/>
</dbReference>
<keyword evidence="5" id="KW-1185">Reference proteome</keyword>
<dbReference type="Gene3D" id="3.40.50.720">
    <property type="entry name" value="NAD(P)-binding Rossmann-like Domain"/>
    <property type="match status" value="1"/>
</dbReference>
<name>A0ABZ2YCA3_9BACT</name>
<dbReference type="InterPro" id="IPR036291">
    <property type="entry name" value="NAD(P)-bd_dom_sf"/>
</dbReference>
<organism evidence="4 5">
    <name type="scientific">Thermatribacter velox</name>
    <dbReference type="NCBI Taxonomy" id="3039681"/>
    <lineage>
        <taxon>Bacteria</taxon>
        <taxon>Pseudomonadati</taxon>
        <taxon>Atribacterota</taxon>
        <taxon>Atribacteria</taxon>
        <taxon>Atribacterales</taxon>
        <taxon>Thermatribacteraceae</taxon>
        <taxon>Thermatribacter</taxon>
    </lineage>
</organism>
<dbReference type="InterPro" id="IPR013154">
    <property type="entry name" value="ADH-like_N"/>
</dbReference>
<dbReference type="InterPro" id="IPR011032">
    <property type="entry name" value="GroES-like_sf"/>
</dbReference>
<dbReference type="SUPFAM" id="SSF50129">
    <property type="entry name" value="GroES-like"/>
    <property type="match status" value="1"/>
</dbReference>
<dbReference type="PANTHER" id="PTHR43401">
    <property type="entry name" value="L-THREONINE 3-DEHYDROGENASE"/>
    <property type="match status" value="1"/>
</dbReference>
<dbReference type="Pfam" id="PF08240">
    <property type="entry name" value="ADH_N"/>
    <property type="match status" value="1"/>
</dbReference>
<evidence type="ECO:0000313" key="4">
    <source>
        <dbReference type="EMBL" id="WZL75394.1"/>
    </source>
</evidence>
<dbReference type="Pfam" id="PF00107">
    <property type="entry name" value="ADH_zinc_N"/>
    <property type="match status" value="1"/>
</dbReference>
<evidence type="ECO:0000313" key="5">
    <source>
        <dbReference type="Proteomes" id="UP001461341"/>
    </source>
</evidence>
<dbReference type="Gene3D" id="3.90.180.10">
    <property type="entry name" value="Medium-chain alcohol dehydrogenases, catalytic domain"/>
    <property type="match status" value="1"/>
</dbReference>
<dbReference type="Proteomes" id="UP001461341">
    <property type="component" value="Chromosome"/>
</dbReference>
<dbReference type="InterPro" id="IPR050129">
    <property type="entry name" value="Zn_alcohol_dh"/>
</dbReference>
<keyword evidence="1" id="KW-0560">Oxidoreductase</keyword>
<evidence type="ECO:0000256" key="1">
    <source>
        <dbReference type="ARBA" id="ARBA00023002"/>
    </source>
</evidence>
<gene>
    <name evidence="4" type="ORF">QBE54_07295</name>
</gene>
<dbReference type="InterPro" id="IPR013149">
    <property type="entry name" value="ADH-like_C"/>
</dbReference>
<evidence type="ECO:0000259" key="3">
    <source>
        <dbReference type="Pfam" id="PF08240"/>
    </source>
</evidence>
<dbReference type="EMBL" id="CP121689">
    <property type="protein sequence ID" value="WZL75394.1"/>
    <property type="molecule type" value="Genomic_DNA"/>
</dbReference>
<dbReference type="CDD" id="cd08236">
    <property type="entry name" value="sugar_DH"/>
    <property type="match status" value="1"/>
</dbReference>
<sequence>MRALVLKSKGQLVLEEVPLPQPGKGEVLVKVWACGICGSDLPRIFGDLAYFYPLVPGHEFAGEVVKAGCDLGEKWVGEKVTVYPLIPCRKCAFCESGYFELCDAYDYLGSRRNGAFAEYVVAPVHNLVALPDEVSFEEGALTEPAAVTLHAVRRALISPGDRVAVFGLGPIGLLTGYWARLSGASLVAGFEVDPRRRDFAKRFAFDVIMSPNEEEDLLFEKVFEASGNSSAFLQSFFRVQKRGTLVLLGNQEKEFTITPKHFSLILRKELTLLGSWNSHFTAFDSDWERVLQLAKAERGTLKRVISHLLPLHEVPGFLEAMLRKEVFYSKVIIAPWAEGGISVVD</sequence>
<dbReference type="PANTHER" id="PTHR43401:SF2">
    <property type="entry name" value="L-THREONINE 3-DEHYDROGENASE"/>
    <property type="match status" value="1"/>
</dbReference>
<reference evidence="4 5" key="1">
    <citation type="submission" date="2023-03" db="EMBL/GenBank/DDBJ databases">
        <title>Novel Species.</title>
        <authorList>
            <person name="Ma S."/>
        </authorList>
    </citation>
    <scope>NUCLEOTIDE SEQUENCE [LARGE SCALE GENOMIC DNA]</scope>
    <source>
        <strain evidence="4 5">B11</strain>
    </source>
</reference>
<protein>
    <submittedName>
        <fullName evidence="4">Galactitol-1-phosphate 5-dehydrogenase</fullName>
    </submittedName>
</protein>